<feature type="domain" description="C2H2-type" evidence="14">
    <location>
        <begin position="286"/>
        <end position="315"/>
    </location>
</feature>
<evidence type="ECO:0000256" key="5">
    <source>
        <dbReference type="ARBA" id="ARBA00022833"/>
    </source>
</evidence>
<keyword evidence="9" id="KW-0804">Transcription</keyword>
<evidence type="ECO:0000256" key="13">
    <source>
        <dbReference type="SAM" id="MobiDB-lite"/>
    </source>
</evidence>
<evidence type="ECO:0000256" key="9">
    <source>
        <dbReference type="ARBA" id="ARBA00023163"/>
    </source>
</evidence>
<keyword evidence="16" id="KW-1185">Reference proteome</keyword>
<dbReference type="InterPro" id="IPR013087">
    <property type="entry name" value="Znf_C2H2_type"/>
</dbReference>
<feature type="domain" description="C2H2-type" evidence="14">
    <location>
        <begin position="316"/>
        <end position="343"/>
    </location>
</feature>
<dbReference type="SUPFAM" id="SSF57667">
    <property type="entry name" value="beta-beta-alpha zinc fingers"/>
    <property type="match status" value="2"/>
</dbReference>
<keyword evidence="7" id="KW-0238">DNA-binding</keyword>
<evidence type="ECO:0000256" key="1">
    <source>
        <dbReference type="ARBA" id="ARBA00004123"/>
    </source>
</evidence>
<accession>A0AAY4BZC5</accession>
<keyword evidence="3" id="KW-0677">Repeat</keyword>
<evidence type="ECO:0000256" key="3">
    <source>
        <dbReference type="ARBA" id="ARBA00022737"/>
    </source>
</evidence>
<evidence type="ECO:0000256" key="10">
    <source>
        <dbReference type="ARBA" id="ARBA00023242"/>
    </source>
</evidence>
<evidence type="ECO:0000256" key="12">
    <source>
        <dbReference type="PROSITE-ProRule" id="PRU00042"/>
    </source>
</evidence>
<reference evidence="15" key="2">
    <citation type="submission" date="2025-08" db="UniProtKB">
        <authorList>
            <consortium name="Ensembl"/>
        </authorList>
    </citation>
    <scope>IDENTIFICATION</scope>
</reference>
<dbReference type="GeneTree" id="ENSGT00940000166195"/>
<keyword evidence="8" id="KW-0010">Activator</keyword>
<keyword evidence="6" id="KW-0805">Transcription regulation</keyword>
<gene>
    <name evidence="15" type="primary">si:ch211-117k10.3</name>
</gene>
<evidence type="ECO:0000313" key="16">
    <source>
        <dbReference type="Proteomes" id="UP000694580"/>
    </source>
</evidence>
<evidence type="ECO:0000256" key="8">
    <source>
        <dbReference type="ARBA" id="ARBA00023159"/>
    </source>
</evidence>
<organism evidence="15 16">
    <name type="scientific">Denticeps clupeoides</name>
    <name type="common">denticle herring</name>
    <dbReference type="NCBI Taxonomy" id="299321"/>
    <lineage>
        <taxon>Eukaryota</taxon>
        <taxon>Metazoa</taxon>
        <taxon>Chordata</taxon>
        <taxon>Craniata</taxon>
        <taxon>Vertebrata</taxon>
        <taxon>Euteleostomi</taxon>
        <taxon>Actinopterygii</taxon>
        <taxon>Neopterygii</taxon>
        <taxon>Teleostei</taxon>
        <taxon>Clupei</taxon>
        <taxon>Clupeiformes</taxon>
        <taxon>Denticipitoidei</taxon>
        <taxon>Denticipitidae</taxon>
        <taxon>Denticeps</taxon>
    </lineage>
</organism>
<feature type="domain" description="C2H2-type" evidence="14">
    <location>
        <begin position="256"/>
        <end position="285"/>
    </location>
</feature>
<name>A0AAY4BZC5_9TELE</name>
<evidence type="ECO:0000256" key="6">
    <source>
        <dbReference type="ARBA" id="ARBA00023015"/>
    </source>
</evidence>
<comment type="subcellular location">
    <subcellularLocation>
        <location evidence="1">Nucleus</location>
    </subcellularLocation>
</comment>
<dbReference type="InterPro" id="IPR036236">
    <property type="entry name" value="Znf_C2H2_sf"/>
</dbReference>
<keyword evidence="10" id="KW-0539">Nucleus</keyword>
<dbReference type="PROSITE" id="PS50157">
    <property type="entry name" value="ZINC_FINGER_C2H2_2"/>
    <property type="match status" value="3"/>
</dbReference>
<dbReference type="SMART" id="SM00355">
    <property type="entry name" value="ZnF_C2H2"/>
    <property type="match status" value="3"/>
</dbReference>
<evidence type="ECO:0000256" key="2">
    <source>
        <dbReference type="ARBA" id="ARBA00022723"/>
    </source>
</evidence>
<dbReference type="PANTHER" id="PTHR23235:SF141">
    <property type="entry name" value="KRUEPPEL-LIKE FACTOR 15"/>
    <property type="match status" value="1"/>
</dbReference>
<feature type="region of interest" description="Disordered" evidence="13">
    <location>
        <begin position="120"/>
        <end position="148"/>
    </location>
</feature>
<evidence type="ECO:0000256" key="4">
    <source>
        <dbReference type="ARBA" id="ARBA00022771"/>
    </source>
</evidence>
<evidence type="ECO:0000256" key="11">
    <source>
        <dbReference type="ARBA" id="ARBA00069427"/>
    </source>
</evidence>
<keyword evidence="2" id="KW-0479">Metal-binding</keyword>
<reference evidence="15 16" key="1">
    <citation type="submission" date="2020-06" db="EMBL/GenBank/DDBJ databases">
        <authorList>
            <consortium name="Wellcome Sanger Institute Data Sharing"/>
        </authorList>
    </citation>
    <scope>NUCLEOTIDE SEQUENCE [LARGE SCALE GENOMIC DNA]</scope>
</reference>
<dbReference type="FunFam" id="3.30.160.60:FF:000624">
    <property type="entry name" value="zinc finger protein 697"/>
    <property type="match status" value="1"/>
</dbReference>
<dbReference type="FunFam" id="3.30.160.60:FF:000018">
    <property type="entry name" value="Krueppel-like factor 15"/>
    <property type="match status" value="1"/>
</dbReference>
<dbReference type="Gene3D" id="3.30.160.60">
    <property type="entry name" value="Classic Zinc Finger"/>
    <property type="match status" value="3"/>
</dbReference>
<feature type="region of interest" description="Disordered" evidence="13">
    <location>
        <begin position="1"/>
        <end position="83"/>
    </location>
</feature>
<evidence type="ECO:0000259" key="14">
    <source>
        <dbReference type="PROSITE" id="PS50157"/>
    </source>
</evidence>
<dbReference type="Ensembl" id="ENSDCDT00010032297.1">
    <property type="protein sequence ID" value="ENSDCDP00010026144.1"/>
    <property type="gene ID" value="ENSDCDG00010016504.1"/>
</dbReference>
<dbReference type="GO" id="GO:0000981">
    <property type="term" value="F:DNA-binding transcription factor activity, RNA polymerase II-specific"/>
    <property type="evidence" value="ECO:0007669"/>
    <property type="project" value="TreeGrafter"/>
</dbReference>
<keyword evidence="4 12" id="KW-0863">Zinc-finger</keyword>
<dbReference type="GO" id="GO:0000978">
    <property type="term" value="F:RNA polymerase II cis-regulatory region sequence-specific DNA binding"/>
    <property type="evidence" value="ECO:0007669"/>
    <property type="project" value="TreeGrafter"/>
</dbReference>
<dbReference type="PROSITE" id="PS00028">
    <property type="entry name" value="ZINC_FINGER_C2H2_1"/>
    <property type="match status" value="3"/>
</dbReference>
<dbReference type="GO" id="GO:0045893">
    <property type="term" value="P:positive regulation of DNA-templated transcription"/>
    <property type="evidence" value="ECO:0007669"/>
    <property type="project" value="UniProtKB-ARBA"/>
</dbReference>
<dbReference type="GO" id="GO:0005654">
    <property type="term" value="C:nucleoplasm"/>
    <property type="evidence" value="ECO:0007669"/>
    <property type="project" value="UniProtKB-ARBA"/>
</dbReference>
<dbReference type="PANTHER" id="PTHR23235">
    <property type="entry name" value="KRUEPPEL-LIKE TRANSCRIPTION FACTOR"/>
    <property type="match status" value="1"/>
</dbReference>
<dbReference type="GO" id="GO:0008270">
    <property type="term" value="F:zinc ion binding"/>
    <property type="evidence" value="ECO:0007669"/>
    <property type="project" value="UniProtKB-KW"/>
</dbReference>
<dbReference type="AlphaFoldDB" id="A0AAY4BZC5"/>
<keyword evidence="5" id="KW-0862">Zinc</keyword>
<protein>
    <recommendedName>
        <fullName evidence="11">Krueppel-like factor 15</fullName>
    </recommendedName>
</protein>
<sequence length="351" mass="36641">MVSVGDWGASAGTESLWDGALAGDAGSGAGSEGLCASPCTPGSAGQPRGPEDEEDDADGGALGPGPAAGEDGRPEGPAVPDFHACLTSTFTPTLEDIDEFLQDKMQLMGEGLLYTANEISGAEGPATPSPDDQPMVTPPLSAPPTSPSVCCDPAPTSAPLVMGSPLVLQIQPLPLPPSTVVAQLVVGIQTGHSLALLSPQQGPAAALLPPGAPNQKYVKIAPLPITVRSVGVSGGNPARAAPPRPPRHAADVLRVHKCSHPGCEKMYTKSSHLKAHFRRHTGEKPYLCSWPDCGWRFSRSDELSRHRRSHSGVKPYGCTVCEKKFARSDHLSKHAKVHRSPRAGRLLRANF</sequence>
<dbReference type="Proteomes" id="UP000694580">
    <property type="component" value="Chromosome 12"/>
</dbReference>
<evidence type="ECO:0000313" key="15">
    <source>
        <dbReference type="Ensembl" id="ENSDCDP00010026144.1"/>
    </source>
</evidence>
<reference evidence="15" key="3">
    <citation type="submission" date="2025-09" db="UniProtKB">
        <authorList>
            <consortium name="Ensembl"/>
        </authorList>
    </citation>
    <scope>IDENTIFICATION</scope>
</reference>
<dbReference type="Pfam" id="PF00096">
    <property type="entry name" value="zf-C2H2"/>
    <property type="match status" value="2"/>
</dbReference>
<proteinExistence type="predicted"/>
<evidence type="ECO:0000256" key="7">
    <source>
        <dbReference type="ARBA" id="ARBA00023125"/>
    </source>
</evidence>
<dbReference type="FunFam" id="3.30.160.60:FF:000368">
    <property type="entry name" value="Krueppel-like factor 15"/>
    <property type="match status" value="1"/>
</dbReference>
<feature type="compositionally biased region" description="Pro residues" evidence="13">
    <location>
        <begin position="136"/>
        <end position="146"/>
    </location>
</feature>